<keyword evidence="2" id="KW-0472">Membrane</keyword>
<evidence type="ECO:0000256" key="1">
    <source>
        <dbReference type="SAM" id="MobiDB-lite"/>
    </source>
</evidence>
<evidence type="ECO:0000313" key="4">
    <source>
        <dbReference type="EMBL" id="KAK3578816.1"/>
    </source>
</evidence>
<dbReference type="PROSITE" id="PS50060">
    <property type="entry name" value="MAM_2"/>
    <property type="match status" value="1"/>
</dbReference>
<dbReference type="AlphaFoldDB" id="A0AAE0RSI4"/>
<protein>
    <recommendedName>
        <fullName evidence="3">MAM domain-containing protein</fullName>
    </recommendedName>
</protein>
<feature type="transmembrane region" description="Helical" evidence="2">
    <location>
        <begin position="248"/>
        <end position="269"/>
    </location>
</feature>
<dbReference type="InterPro" id="IPR000998">
    <property type="entry name" value="MAM_dom"/>
</dbReference>
<dbReference type="InterPro" id="IPR013320">
    <property type="entry name" value="ConA-like_dom_sf"/>
</dbReference>
<feature type="region of interest" description="Disordered" evidence="1">
    <location>
        <begin position="195"/>
        <end position="215"/>
    </location>
</feature>
<feature type="compositionally biased region" description="Low complexity" evidence="1">
    <location>
        <begin position="195"/>
        <end position="207"/>
    </location>
</feature>
<keyword evidence="2" id="KW-1133">Transmembrane helix</keyword>
<dbReference type="SUPFAM" id="SSF49899">
    <property type="entry name" value="Concanavalin A-like lectins/glucanases"/>
    <property type="match status" value="1"/>
</dbReference>
<accession>A0AAE0RSI4</accession>
<organism evidence="4 5">
    <name type="scientific">Potamilus streckersoni</name>
    <dbReference type="NCBI Taxonomy" id="2493646"/>
    <lineage>
        <taxon>Eukaryota</taxon>
        <taxon>Metazoa</taxon>
        <taxon>Spiralia</taxon>
        <taxon>Lophotrochozoa</taxon>
        <taxon>Mollusca</taxon>
        <taxon>Bivalvia</taxon>
        <taxon>Autobranchia</taxon>
        <taxon>Heteroconchia</taxon>
        <taxon>Palaeoheterodonta</taxon>
        <taxon>Unionida</taxon>
        <taxon>Unionoidea</taxon>
        <taxon>Unionidae</taxon>
        <taxon>Ambleminae</taxon>
        <taxon>Lampsilini</taxon>
        <taxon>Potamilus</taxon>
    </lineage>
</organism>
<sequence>MIQRWMYVTLFPAFIYVYTNPIDCDFEKDSCSWSIDGFRRISYNQINGIRGWNNHLDRNDCNFLDGLCNWEGYGWTVPTGNFNYTVTECKSLRDQSLLYSVSEIYPGEKCLSFKYQTNDLQRGNIYIDVHSYNENQMSTIWTGGWQQQFQGWKEISADINLRNKSRISIRFAYMNCFKATFYINRISLKKQSCTATDSSSSTSTTKSNFINSETDASNSSATTICIGDDTSCTTAEATPTPSTETEHIIIGIGIIVVIAVIVIAAVCYYRKKQRLEL</sequence>
<dbReference type="Gene3D" id="2.60.120.200">
    <property type="match status" value="1"/>
</dbReference>
<proteinExistence type="predicted"/>
<keyword evidence="2" id="KW-0812">Transmembrane</keyword>
<evidence type="ECO:0000259" key="3">
    <source>
        <dbReference type="PROSITE" id="PS50060"/>
    </source>
</evidence>
<reference evidence="4" key="1">
    <citation type="journal article" date="2021" name="Genome Biol. Evol.">
        <title>A High-Quality Reference Genome for a Parasitic Bivalve with Doubly Uniparental Inheritance (Bivalvia: Unionida).</title>
        <authorList>
            <person name="Smith C.H."/>
        </authorList>
    </citation>
    <scope>NUCLEOTIDE SEQUENCE</scope>
    <source>
        <strain evidence="4">CHS0354</strain>
    </source>
</reference>
<evidence type="ECO:0000256" key="2">
    <source>
        <dbReference type="SAM" id="Phobius"/>
    </source>
</evidence>
<reference evidence="4" key="3">
    <citation type="submission" date="2023-05" db="EMBL/GenBank/DDBJ databases">
        <authorList>
            <person name="Smith C.H."/>
        </authorList>
    </citation>
    <scope>NUCLEOTIDE SEQUENCE</scope>
    <source>
        <strain evidence="4">CHS0354</strain>
        <tissue evidence="4">Mantle</tissue>
    </source>
</reference>
<feature type="domain" description="MAM" evidence="3">
    <location>
        <begin position="22"/>
        <end position="195"/>
    </location>
</feature>
<comment type="caution">
    <text evidence="4">The sequence shown here is derived from an EMBL/GenBank/DDBJ whole genome shotgun (WGS) entry which is preliminary data.</text>
</comment>
<dbReference type="Proteomes" id="UP001195483">
    <property type="component" value="Unassembled WGS sequence"/>
</dbReference>
<dbReference type="EMBL" id="JAEAOA010001799">
    <property type="protein sequence ID" value="KAK3578816.1"/>
    <property type="molecule type" value="Genomic_DNA"/>
</dbReference>
<keyword evidence="5" id="KW-1185">Reference proteome</keyword>
<evidence type="ECO:0000313" key="5">
    <source>
        <dbReference type="Proteomes" id="UP001195483"/>
    </source>
</evidence>
<reference evidence="4" key="2">
    <citation type="journal article" date="2021" name="Genome Biol. Evol.">
        <title>Developing a high-quality reference genome for a parasitic bivalve with doubly uniparental inheritance (Bivalvia: Unionida).</title>
        <authorList>
            <person name="Smith C.H."/>
        </authorList>
    </citation>
    <scope>NUCLEOTIDE SEQUENCE</scope>
    <source>
        <strain evidence="4">CHS0354</strain>
        <tissue evidence="4">Mantle</tissue>
    </source>
</reference>
<dbReference type="GO" id="GO:0016020">
    <property type="term" value="C:membrane"/>
    <property type="evidence" value="ECO:0007669"/>
    <property type="project" value="InterPro"/>
</dbReference>
<dbReference type="Pfam" id="PF00629">
    <property type="entry name" value="MAM"/>
    <property type="match status" value="1"/>
</dbReference>
<name>A0AAE0RSI4_9BIVA</name>
<gene>
    <name evidence="4" type="ORF">CHS0354_030239</name>
</gene>